<dbReference type="Gene3D" id="1.10.287.130">
    <property type="match status" value="1"/>
</dbReference>
<feature type="transmembrane region" description="Helical" evidence="14">
    <location>
        <begin position="9"/>
        <end position="35"/>
    </location>
</feature>
<keyword evidence="17" id="KW-1185">Reference proteome</keyword>
<keyword evidence="6" id="KW-0808">Transferase</keyword>
<dbReference type="Gene3D" id="6.10.340.10">
    <property type="match status" value="1"/>
</dbReference>
<feature type="transmembrane region" description="Helical" evidence="14">
    <location>
        <begin position="145"/>
        <end position="166"/>
    </location>
</feature>
<evidence type="ECO:0000256" key="5">
    <source>
        <dbReference type="ARBA" id="ARBA00022553"/>
    </source>
</evidence>
<name>A0ABW9YHG1_9GAMM</name>
<keyword evidence="11 14" id="KW-1133">Transmembrane helix</keyword>
<evidence type="ECO:0000256" key="1">
    <source>
        <dbReference type="ARBA" id="ARBA00000085"/>
    </source>
</evidence>
<evidence type="ECO:0000256" key="9">
    <source>
        <dbReference type="ARBA" id="ARBA00022777"/>
    </source>
</evidence>
<evidence type="ECO:0000256" key="6">
    <source>
        <dbReference type="ARBA" id="ARBA00022679"/>
    </source>
</evidence>
<evidence type="ECO:0000256" key="14">
    <source>
        <dbReference type="SAM" id="Phobius"/>
    </source>
</evidence>
<evidence type="ECO:0000256" key="2">
    <source>
        <dbReference type="ARBA" id="ARBA00004651"/>
    </source>
</evidence>
<keyword evidence="7 14" id="KW-0812">Transmembrane</keyword>
<evidence type="ECO:0000256" key="11">
    <source>
        <dbReference type="ARBA" id="ARBA00022989"/>
    </source>
</evidence>
<dbReference type="GO" id="GO:0016301">
    <property type="term" value="F:kinase activity"/>
    <property type="evidence" value="ECO:0007669"/>
    <property type="project" value="UniProtKB-KW"/>
</dbReference>
<dbReference type="InterPro" id="IPR036890">
    <property type="entry name" value="HATPase_C_sf"/>
</dbReference>
<evidence type="ECO:0000256" key="10">
    <source>
        <dbReference type="ARBA" id="ARBA00022840"/>
    </source>
</evidence>
<comment type="subcellular location">
    <subcellularLocation>
        <location evidence="2">Cell membrane</location>
        <topology evidence="2">Multi-pass membrane protein</topology>
    </subcellularLocation>
</comment>
<evidence type="ECO:0000256" key="12">
    <source>
        <dbReference type="ARBA" id="ARBA00023012"/>
    </source>
</evidence>
<sequence length="416" mass="46764">MKIRLSLRLYFLAAMLLLGVSLVTVFSGLTASYFIKGMDKAMRFAAIDTAEAEGVRQGLPKLVIGFNVASDWQDVPEDIRQHIPTPPTELYVLEKHIKGPLFYGPPEAGYFVMLVINSRGERRFVSRSFVGAPPDFVIEEDFSHFLWILIFCITGIVTFSVVLILMMRSVASPVERLRDWAKSLSADSLKHPAPDFRYNELNTLATLIKNSLNSVQDGLEREQVFLRHASHELRTPIAVIRTNTELLKKLGTSNPEKSQAIVERIERASLTMGHLTDTLLWMSRESDSSLPTEQVDLGALIEELIDELHYLLQGKNVAIEVETSPHSVLLPVIGCRIVLTNLIRNAFQHTHHGRVVITQVENSVLIMNTNSDSQSGETGDLGFGLGLELTDKLVKRFGWHYEHRIEATGHVVRVRF</sequence>
<organism evidence="16 17">
    <name type="scientific">Photobacterium alginatilyticum</name>
    <dbReference type="NCBI Taxonomy" id="1775171"/>
    <lineage>
        <taxon>Bacteria</taxon>
        <taxon>Pseudomonadati</taxon>
        <taxon>Pseudomonadota</taxon>
        <taxon>Gammaproteobacteria</taxon>
        <taxon>Vibrionales</taxon>
        <taxon>Vibrionaceae</taxon>
        <taxon>Photobacterium</taxon>
    </lineage>
</organism>
<evidence type="ECO:0000313" key="17">
    <source>
        <dbReference type="Proteomes" id="UP000738517"/>
    </source>
</evidence>
<dbReference type="EC" id="2.7.13.3" evidence="3"/>
<dbReference type="Pfam" id="PF00512">
    <property type="entry name" value="HisKA"/>
    <property type="match status" value="1"/>
</dbReference>
<evidence type="ECO:0000256" key="3">
    <source>
        <dbReference type="ARBA" id="ARBA00012438"/>
    </source>
</evidence>
<dbReference type="Proteomes" id="UP000738517">
    <property type="component" value="Unassembled WGS sequence"/>
</dbReference>
<dbReference type="CDD" id="cd00082">
    <property type="entry name" value="HisKA"/>
    <property type="match status" value="1"/>
</dbReference>
<dbReference type="EMBL" id="RSEJ01000010">
    <property type="protein sequence ID" value="NBI53198.1"/>
    <property type="molecule type" value="Genomic_DNA"/>
</dbReference>
<evidence type="ECO:0000313" key="16">
    <source>
        <dbReference type="EMBL" id="NBI53198.1"/>
    </source>
</evidence>
<accession>A0ABW9YHG1</accession>
<dbReference type="RefSeq" id="WP_160651241.1">
    <property type="nucleotide sequence ID" value="NZ_RSEJ01000010.1"/>
</dbReference>
<evidence type="ECO:0000256" key="7">
    <source>
        <dbReference type="ARBA" id="ARBA00022692"/>
    </source>
</evidence>
<dbReference type="InterPro" id="IPR005467">
    <property type="entry name" value="His_kinase_dom"/>
</dbReference>
<dbReference type="SMART" id="SM00388">
    <property type="entry name" value="HisKA"/>
    <property type="match status" value="1"/>
</dbReference>
<keyword evidence="12" id="KW-0902">Two-component regulatory system</keyword>
<protein>
    <recommendedName>
        <fullName evidence="3">histidine kinase</fullName>
        <ecNumber evidence="3">2.7.13.3</ecNumber>
    </recommendedName>
</protein>
<dbReference type="InterPro" id="IPR036097">
    <property type="entry name" value="HisK_dim/P_sf"/>
</dbReference>
<dbReference type="SUPFAM" id="SSF47384">
    <property type="entry name" value="Homodimeric domain of signal transducing histidine kinase"/>
    <property type="match status" value="1"/>
</dbReference>
<evidence type="ECO:0000259" key="15">
    <source>
        <dbReference type="PROSITE" id="PS50109"/>
    </source>
</evidence>
<evidence type="ECO:0000256" key="4">
    <source>
        <dbReference type="ARBA" id="ARBA00022475"/>
    </source>
</evidence>
<evidence type="ECO:0000256" key="8">
    <source>
        <dbReference type="ARBA" id="ARBA00022741"/>
    </source>
</evidence>
<dbReference type="PANTHER" id="PTHR45528">
    <property type="entry name" value="SENSOR HISTIDINE KINASE CPXA"/>
    <property type="match status" value="1"/>
</dbReference>
<proteinExistence type="predicted"/>
<keyword evidence="13 14" id="KW-0472">Membrane</keyword>
<feature type="domain" description="Histidine kinase" evidence="15">
    <location>
        <begin position="228"/>
        <end position="416"/>
    </location>
</feature>
<reference evidence="16 17" key="1">
    <citation type="journal article" date="2017" name="Int. J. Syst. Evol. Microbiol.">
        <title>Photobacterium alginatilyticum sp. nov., a marine bacterium isolated from bottom seawater.</title>
        <authorList>
            <person name="Wang X."/>
            <person name="Wang Y."/>
            <person name="Yang X."/>
            <person name="Sun H."/>
            <person name="Li B."/>
            <person name="Zhang X.H."/>
        </authorList>
    </citation>
    <scope>NUCLEOTIDE SEQUENCE [LARGE SCALE GENOMIC DNA]</scope>
    <source>
        <strain evidence="16 17">P03D4</strain>
    </source>
</reference>
<keyword evidence="4" id="KW-1003">Cell membrane</keyword>
<keyword evidence="9 16" id="KW-0418">Kinase</keyword>
<dbReference type="InterPro" id="IPR050398">
    <property type="entry name" value="HssS/ArlS-like"/>
</dbReference>
<comment type="caution">
    <text evidence="16">The sequence shown here is derived from an EMBL/GenBank/DDBJ whole genome shotgun (WGS) entry which is preliminary data.</text>
</comment>
<evidence type="ECO:0000256" key="13">
    <source>
        <dbReference type="ARBA" id="ARBA00023136"/>
    </source>
</evidence>
<dbReference type="Gene3D" id="3.30.565.10">
    <property type="entry name" value="Histidine kinase-like ATPase, C-terminal domain"/>
    <property type="match status" value="1"/>
</dbReference>
<dbReference type="PROSITE" id="PS50109">
    <property type="entry name" value="HIS_KIN"/>
    <property type="match status" value="1"/>
</dbReference>
<dbReference type="InterPro" id="IPR003661">
    <property type="entry name" value="HisK_dim/P_dom"/>
</dbReference>
<gene>
    <name evidence="16" type="ORF">EIZ48_11480</name>
</gene>
<keyword evidence="5" id="KW-0597">Phosphoprotein</keyword>
<dbReference type="PANTHER" id="PTHR45528:SF1">
    <property type="entry name" value="SENSOR HISTIDINE KINASE CPXA"/>
    <property type="match status" value="1"/>
</dbReference>
<comment type="catalytic activity">
    <reaction evidence="1">
        <text>ATP + protein L-histidine = ADP + protein N-phospho-L-histidine.</text>
        <dbReference type="EC" id="2.7.13.3"/>
    </reaction>
</comment>
<keyword evidence="10" id="KW-0067">ATP-binding</keyword>
<keyword evidence="8" id="KW-0547">Nucleotide-binding</keyword>
<dbReference type="SUPFAM" id="SSF55874">
    <property type="entry name" value="ATPase domain of HSP90 chaperone/DNA topoisomerase II/histidine kinase"/>
    <property type="match status" value="1"/>
</dbReference>